<evidence type="ECO:0000313" key="2">
    <source>
        <dbReference type="EMBL" id="RSK50164.1"/>
    </source>
</evidence>
<reference evidence="2 3" key="1">
    <citation type="submission" date="2018-12" db="EMBL/GenBank/DDBJ databases">
        <authorList>
            <person name="Feng G."/>
            <person name="Zhu H."/>
        </authorList>
    </citation>
    <scope>NUCLEOTIDE SEQUENCE [LARGE SCALE GENOMIC DNA]</scope>
    <source>
        <strain evidence="2 3">KCTC 12533</strain>
    </source>
</reference>
<keyword evidence="1" id="KW-0472">Membrane</keyword>
<evidence type="ECO:0000256" key="1">
    <source>
        <dbReference type="SAM" id="Phobius"/>
    </source>
</evidence>
<keyword evidence="1" id="KW-1133">Transmembrane helix</keyword>
<gene>
    <name evidence="2" type="ORF">EI291_05790</name>
</gene>
<dbReference type="RefSeq" id="WP_125418861.1">
    <property type="nucleotide sequence ID" value="NZ_RWIT01000002.1"/>
</dbReference>
<evidence type="ECO:0008006" key="4">
    <source>
        <dbReference type="Google" id="ProtNLM"/>
    </source>
</evidence>
<name>A0A3R9P707_9BACT</name>
<dbReference type="Proteomes" id="UP000273500">
    <property type="component" value="Unassembled WGS sequence"/>
</dbReference>
<keyword evidence="1" id="KW-0812">Transmembrane</keyword>
<evidence type="ECO:0000313" key="3">
    <source>
        <dbReference type="Proteomes" id="UP000273500"/>
    </source>
</evidence>
<feature type="transmembrane region" description="Helical" evidence="1">
    <location>
        <begin position="66"/>
        <end position="86"/>
    </location>
</feature>
<accession>A0A3R9P707</accession>
<dbReference type="OrthoDB" id="1376341at2"/>
<protein>
    <recommendedName>
        <fullName evidence="4">DUF2335 domain-containing protein</fullName>
    </recommendedName>
</protein>
<comment type="caution">
    <text evidence="2">The sequence shown here is derived from an EMBL/GenBank/DDBJ whole genome shotgun (WGS) entry which is preliminary data.</text>
</comment>
<dbReference type="AlphaFoldDB" id="A0A3R9P707"/>
<proteinExistence type="predicted"/>
<feature type="transmembrane region" description="Helical" evidence="1">
    <location>
        <begin position="92"/>
        <end position="111"/>
    </location>
</feature>
<dbReference type="EMBL" id="RWIT01000002">
    <property type="protein sequence ID" value="RSK50164.1"/>
    <property type="molecule type" value="Genomic_DNA"/>
</dbReference>
<keyword evidence="3" id="KW-1185">Reference proteome</keyword>
<sequence length="125" mass="13820">MYREKYAQKRAIQLYTAGRPQEVVPMLLEEGAMPEQVEQLAQKYQKMQRLLVTEDARKKLKAAQMLVTIGAVFIVGGVVLSLLSWLYLGGSYVVYVGILLFGAGLLVKGTLEKQAASKLLQSSSI</sequence>
<organism evidence="2 3">
    <name type="scientific">Hymenobacter rigui</name>
    <dbReference type="NCBI Taxonomy" id="334424"/>
    <lineage>
        <taxon>Bacteria</taxon>
        <taxon>Pseudomonadati</taxon>
        <taxon>Bacteroidota</taxon>
        <taxon>Cytophagia</taxon>
        <taxon>Cytophagales</taxon>
        <taxon>Hymenobacteraceae</taxon>
        <taxon>Hymenobacter</taxon>
    </lineage>
</organism>